<feature type="compositionally biased region" description="Basic and acidic residues" evidence="1">
    <location>
        <begin position="58"/>
        <end position="67"/>
    </location>
</feature>
<evidence type="ECO:0000313" key="2">
    <source>
        <dbReference type="EMBL" id="MFD2066959.1"/>
    </source>
</evidence>
<evidence type="ECO:0000256" key="1">
    <source>
        <dbReference type="SAM" id="MobiDB-lite"/>
    </source>
</evidence>
<dbReference type="RefSeq" id="WP_229963110.1">
    <property type="nucleotide sequence ID" value="NZ_JAJJWI010000054.1"/>
</dbReference>
<organism evidence="2 3">
    <name type="scientific">Pontibacter silvestris</name>
    <dbReference type="NCBI Taxonomy" id="2305183"/>
    <lineage>
        <taxon>Bacteria</taxon>
        <taxon>Pseudomonadati</taxon>
        <taxon>Bacteroidota</taxon>
        <taxon>Cytophagia</taxon>
        <taxon>Cytophagales</taxon>
        <taxon>Hymenobacteraceae</taxon>
        <taxon>Pontibacter</taxon>
    </lineage>
</organism>
<evidence type="ECO:0000313" key="3">
    <source>
        <dbReference type="Proteomes" id="UP001597369"/>
    </source>
</evidence>
<accession>A0ABW4WX39</accession>
<sequence length="67" mass="7240">MVHERGGGADKYGGEGTCRTSRCHADLLREGCVRPVPDKGLHGQAPDPNTDSLSRRLVSRDRLTLPA</sequence>
<dbReference type="EMBL" id="JBHUHV010000025">
    <property type="protein sequence ID" value="MFD2066959.1"/>
    <property type="molecule type" value="Genomic_DNA"/>
</dbReference>
<proteinExistence type="predicted"/>
<comment type="caution">
    <text evidence="2">The sequence shown here is derived from an EMBL/GenBank/DDBJ whole genome shotgun (WGS) entry which is preliminary data.</text>
</comment>
<gene>
    <name evidence="2" type="ORF">ACFSKU_08695</name>
</gene>
<feature type="region of interest" description="Disordered" evidence="1">
    <location>
        <begin position="35"/>
        <end position="67"/>
    </location>
</feature>
<dbReference type="Proteomes" id="UP001597369">
    <property type="component" value="Unassembled WGS sequence"/>
</dbReference>
<name>A0ABW4WX39_9BACT</name>
<keyword evidence="3" id="KW-1185">Reference proteome</keyword>
<reference evidence="3" key="1">
    <citation type="journal article" date="2019" name="Int. J. Syst. Evol. Microbiol.">
        <title>The Global Catalogue of Microorganisms (GCM) 10K type strain sequencing project: providing services to taxonomists for standard genome sequencing and annotation.</title>
        <authorList>
            <consortium name="The Broad Institute Genomics Platform"/>
            <consortium name="The Broad Institute Genome Sequencing Center for Infectious Disease"/>
            <person name="Wu L."/>
            <person name="Ma J."/>
        </authorList>
    </citation>
    <scope>NUCLEOTIDE SEQUENCE [LARGE SCALE GENOMIC DNA]</scope>
    <source>
        <strain evidence="3">JCM 16545</strain>
    </source>
</reference>
<protein>
    <submittedName>
        <fullName evidence="2">Uncharacterized protein</fullName>
    </submittedName>
</protein>